<keyword evidence="1" id="KW-0723">Serine/threonine-protein kinase</keyword>
<evidence type="ECO:0000313" key="9">
    <source>
        <dbReference type="Proteomes" id="UP000078387"/>
    </source>
</evidence>
<keyword evidence="8" id="KW-0808">Transferase</keyword>
<evidence type="ECO:0000259" key="7">
    <source>
        <dbReference type="PROSITE" id="PS50011"/>
    </source>
</evidence>
<dbReference type="PROSITE" id="PS50011">
    <property type="entry name" value="PROTEIN_KINASE_DOM"/>
    <property type="match status" value="1"/>
</dbReference>
<evidence type="ECO:0000256" key="4">
    <source>
        <dbReference type="PROSITE-ProRule" id="PRU10141"/>
    </source>
</evidence>
<dbReference type="InterPro" id="IPR053215">
    <property type="entry name" value="TKL_Ser/Thr_kinase"/>
</dbReference>
<dbReference type="PANTHER" id="PTHR45756">
    <property type="entry name" value="PALMITOYLTRANSFERASE"/>
    <property type="match status" value="1"/>
</dbReference>
<dbReference type="Gene3D" id="1.10.510.10">
    <property type="entry name" value="Transferase(Phosphotransferase) domain 1"/>
    <property type="match status" value="1"/>
</dbReference>
<dbReference type="InterPro" id="IPR017441">
    <property type="entry name" value="Protein_kinase_ATP_BS"/>
</dbReference>
<evidence type="ECO:0000256" key="3">
    <source>
        <dbReference type="ARBA" id="ARBA00022840"/>
    </source>
</evidence>
<protein>
    <submittedName>
        <fullName evidence="8">Protein kinase putative</fullName>
    </submittedName>
</protein>
<dbReference type="InterPro" id="IPR001245">
    <property type="entry name" value="Ser-Thr/Tyr_kinase_cat_dom"/>
</dbReference>
<keyword evidence="6" id="KW-0732">Signal</keyword>
<evidence type="ECO:0000313" key="8">
    <source>
        <dbReference type="EMBL" id="GAT98206.1"/>
    </source>
</evidence>
<comment type="caution">
    <text evidence="8">The sequence shown here is derived from an EMBL/GenBank/DDBJ whole genome shotgun (WGS) entry which is preliminary data.</text>
</comment>
<dbReference type="InterPro" id="IPR008271">
    <property type="entry name" value="Ser/Thr_kinase_AS"/>
</dbReference>
<evidence type="ECO:0000256" key="5">
    <source>
        <dbReference type="SAM" id="Phobius"/>
    </source>
</evidence>
<accession>A0A5K1VN52</accession>
<dbReference type="InterPro" id="IPR011009">
    <property type="entry name" value="Kinase-like_dom_sf"/>
</dbReference>
<dbReference type="GO" id="GO:0004674">
    <property type="term" value="F:protein serine/threonine kinase activity"/>
    <property type="evidence" value="ECO:0007669"/>
    <property type="project" value="UniProtKB-KW"/>
</dbReference>
<feature type="chain" id="PRO_5023876584" evidence="6">
    <location>
        <begin position="19"/>
        <end position="1087"/>
    </location>
</feature>
<feature type="transmembrane region" description="Helical" evidence="5">
    <location>
        <begin position="563"/>
        <end position="591"/>
    </location>
</feature>
<dbReference type="OMA" id="SHTIKVC"/>
<dbReference type="AlphaFoldDB" id="A0A5K1VN52"/>
<evidence type="ECO:0000256" key="1">
    <source>
        <dbReference type="ARBA" id="ARBA00022527"/>
    </source>
</evidence>
<dbReference type="InterPro" id="IPR000719">
    <property type="entry name" value="Prot_kinase_dom"/>
</dbReference>
<keyword evidence="8" id="KW-0418">Kinase</keyword>
<keyword evidence="2 4" id="KW-0547">Nucleotide-binding</keyword>
<dbReference type="Pfam" id="PF07714">
    <property type="entry name" value="PK_Tyr_Ser-Thr"/>
    <property type="match status" value="1"/>
</dbReference>
<dbReference type="VEuPathDB" id="AmoebaDB:EHI_124860"/>
<evidence type="ECO:0000256" key="6">
    <source>
        <dbReference type="SAM" id="SignalP"/>
    </source>
</evidence>
<evidence type="ECO:0000256" key="2">
    <source>
        <dbReference type="ARBA" id="ARBA00022741"/>
    </source>
</evidence>
<keyword evidence="5" id="KW-1133">Transmembrane helix</keyword>
<dbReference type="EMBL" id="BDEQ01000001">
    <property type="protein sequence ID" value="GAT98206.1"/>
    <property type="molecule type" value="Genomic_DNA"/>
</dbReference>
<keyword evidence="5" id="KW-0472">Membrane</keyword>
<dbReference type="VEuPathDB" id="AmoebaDB:EHI7A_025790"/>
<dbReference type="VEuPathDB" id="AmoebaDB:EHI8A_046670"/>
<dbReference type="GO" id="GO:0005524">
    <property type="term" value="F:ATP binding"/>
    <property type="evidence" value="ECO:0007669"/>
    <property type="project" value="UniProtKB-UniRule"/>
</dbReference>
<dbReference type="SUPFAM" id="SSF56112">
    <property type="entry name" value="Protein kinase-like (PK-like)"/>
    <property type="match status" value="1"/>
</dbReference>
<dbReference type="PROSITE" id="PS00108">
    <property type="entry name" value="PROTEIN_KINASE_ST"/>
    <property type="match status" value="1"/>
</dbReference>
<dbReference type="SMART" id="SM00220">
    <property type="entry name" value="S_TKc"/>
    <property type="match status" value="1"/>
</dbReference>
<feature type="binding site" evidence="4">
    <location>
        <position position="819"/>
    </location>
    <ligand>
        <name>ATP</name>
        <dbReference type="ChEBI" id="CHEBI:30616"/>
    </ligand>
</feature>
<keyword evidence="3 4" id="KW-0067">ATP-binding</keyword>
<dbReference type="VEuPathDB" id="AmoebaDB:EHI5A_048370"/>
<organism evidence="8 9">
    <name type="scientific">Entamoeba histolytica</name>
    <dbReference type="NCBI Taxonomy" id="5759"/>
    <lineage>
        <taxon>Eukaryota</taxon>
        <taxon>Amoebozoa</taxon>
        <taxon>Evosea</taxon>
        <taxon>Archamoebae</taxon>
        <taxon>Mastigamoebida</taxon>
        <taxon>Entamoebidae</taxon>
        <taxon>Entamoeba</taxon>
    </lineage>
</organism>
<keyword evidence="5" id="KW-0812">Transmembrane</keyword>
<sequence length="1087" mass="123314">MKCITILFLFYNILNCFGYDVIGTGCVDYLNETVCLKCGDAYDNNDLTCKTCRESDPYIAISKSNMFYGMDASEKCIAYDSVTVLSPYSIPTSLENIAKLNTLKVTYFNGGMQFLYPQPCATKTVSRTQYVYGIYFDVPVQNSSDTTGKEYSYQATIQWNNVNKFQCNVVELDDNNPLKAVNECLSSGESISGQMNCNWIGKMNKHYKLFIHSDRQYNSSYGGGISFSLKQPLFEPYIPFNARAVEMLNQTHGDLYLNVPMKVTGFYGYPVCAPNHYMKSIRFSAELIEGVSLLVRSVRTGMRYVQEYDLIKDPTTNEVKERCIALHTSAIEGKLENQGINQGLSLLIKYNSSKPADGIYKGMNYQKLYFAYLTTEPEEDDFLKIAIVCPKDCNSNINAGVCSYRSGGCICSKNKYGRACMDICYDNVTKEYNKAYGDPSLLCEYGVSHCSIDCECDDEYQVINHQCIKLTCLNNVESDSSLDCIKGTNNCQDNCICIEGYKPRNQENPSLGCILSTCGNGKLDEGEICDGGYNCLDTCQCAYNNMVSDGSLGCKNKATLATWAIIVICIGGILLVITIIILSVTLTSFVIRTKNIDLSIYRQQQPIYYYDITRSTALNVIESTSALVDPHPAKDKYRIIIDHSKLNFGTEDNLAEIEETRFERFVVSNNSSKYMLLIFHTPNNPKYVFHFMPQVHILRSHSIKVCTCFMTLHCTTKIFGLKIHVSCYFSNKRDVLNNISTLLKDRTFAEWDETCKKEMDQNMKFVKYKFHGSFTIETDAVNSINLDMDEIQLLDEPIGEGAMGTVYVGKYRTIYVAVKQFKWENLSNEEMEELKQDVVRECDLLSKLRNPFVVNYVGSVTYIPQICMVTVFFELGSLNNYIHKGNKEGIILPFALKNKILLDTAKGMNFLHNNSILHLDLKPDNLLVNSLYADSACCVKITDFGTSRFIQRLNKDKGLGTPMYVAPEAYQDIYDCPNDVFAYAITAWELFYAEEPYKEFKSLFDIKNFVCEGKRLPLDGPMPTEWKHLITSCWNQKPSERPIFSVIVNEVAKFENLSHPELDVGVNYEKINELTQSKKEKINDLLN</sequence>
<proteinExistence type="predicted"/>
<feature type="domain" description="Protein kinase" evidence="7">
    <location>
        <begin position="792"/>
        <end position="1062"/>
    </location>
</feature>
<reference evidence="8 9" key="1">
    <citation type="submission" date="2016-05" db="EMBL/GenBank/DDBJ databases">
        <title>First whole genome sequencing of Entamoeba histolytica HM1:IMSS-clone-6.</title>
        <authorList>
            <person name="Mukherjee Avik.K."/>
            <person name="Izumyama S."/>
            <person name="Nakada-Tsukui K."/>
            <person name="Nozaki T."/>
        </authorList>
    </citation>
    <scope>NUCLEOTIDE SEQUENCE [LARGE SCALE GENOMIC DNA]</scope>
    <source>
        <strain evidence="8 9">HM1:IMSS clone 6</strain>
    </source>
</reference>
<feature type="signal peptide" evidence="6">
    <location>
        <begin position="1"/>
        <end position="18"/>
    </location>
</feature>
<gene>
    <name evidence="8" type="ORF">CL6EHI_124860</name>
</gene>
<dbReference type="PROSITE" id="PS00107">
    <property type="entry name" value="PROTEIN_KINASE_ATP"/>
    <property type="match status" value="1"/>
</dbReference>
<dbReference type="CDD" id="cd13999">
    <property type="entry name" value="STKc_MAP3K-like"/>
    <property type="match status" value="1"/>
</dbReference>
<dbReference type="VEuPathDB" id="AmoebaDB:KM1_035930"/>
<name>A0A5K1VN52_ENTHI</name>
<dbReference type="PANTHER" id="PTHR45756:SF1">
    <property type="entry name" value="PROTEIN KINASE DOMAIN CONTAINING PROTEIN"/>
    <property type="match status" value="1"/>
</dbReference>
<dbReference type="Proteomes" id="UP000078387">
    <property type="component" value="Unassembled WGS sequence"/>
</dbReference>